<feature type="region of interest" description="Disordered" evidence="1">
    <location>
        <begin position="275"/>
        <end position="303"/>
    </location>
</feature>
<proteinExistence type="predicted"/>
<dbReference type="InterPro" id="IPR036028">
    <property type="entry name" value="SH3-like_dom_sf"/>
</dbReference>
<dbReference type="OrthoDB" id="5243589at2759"/>
<feature type="region of interest" description="Disordered" evidence="1">
    <location>
        <begin position="329"/>
        <end position="412"/>
    </location>
</feature>
<dbReference type="SUPFAM" id="SSF50044">
    <property type="entry name" value="SH3-domain"/>
    <property type="match status" value="1"/>
</dbReference>
<dbReference type="EMBL" id="LAEV01001091">
    <property type="protein sequence ID" value="KKA28925.1"/>
    <property type="molecule type" value="Genomic_DNA"/>
</dbReference>
<organism evidence="2 3">
    <name type="scientific">Thielaviopsis punctulata</name>
    <dbReference type="NCBI Taxonomy" id="72032"/>
    <lineage>
        <taxon>Eukaryota</taxon>
        <taxon>Fungi</taxon>
        <taxon>Dikarya</taxon>
        <taxon>Ascomycota</taxon>
        <taxon>Pezizomycotina</taxon>
        <taxon>Sordariomycetes</taxon>
        <taxon>Hypocreomycetidae</taxon>
        <taxon>Microascales</taxon>
        <taxon>Ceratocystidaceae</taxon>
        <taxon>Thielaviopsis</taxon>
    </lineage>
</organism>
<accession>A0A0F4ZFC9</accession>
<feature type="region of interest" description="Disordered" evidence="1">
    <location>
        <begin position="217"/>
        <end position="249"/>
    </location>
</feature>
<feature type="compositionally biased region" description="Polar residues" evidence="1">
    <location>
        <begin position="356"/>
        <end position="378"/>
    </location>
</feature>
<sequence length="845" mass="92455">MEQVADLVLTPFREIVDRGRTAAENAASEFPEMAKAATNLAREGERALKRIEPQCQHHLEEFGSSFLDALKDNAADEIAAFRTELNDLLWEFDDYLDPADFDPTKYTQLQQASRKAAPRIHDILVRMRLDPPVPSALSVYAGSSDTASLMTSRRGTMLSDALDRAFPHVPSIDGDVRQQFLAVQQHRQSPVSVIESYAAGIHQPRPQQLLNGLNVMTQSPGPVYGDQLSPPPTSPLPEPPRPPSANPWDINIKPGPFTSSAPRASGIDFTEAQQLQLQPQRIDSISNMPPRTRARTLSTDSAAYAPSIDESPVLGASMPVQLSMTTARARVPPSTIPEHAPLNADYSAPSVHRRSSVSTANLRVSQQRSVESLRSNNNSEHRGSVFSNSESHAGTVGTSAASSPGRPQNARVHSGVPLAVPEEPLQPTLHSDDGLIVVDVEEEHERQRPINVTNTNAYKAPALKPALITSNASFHVYKGFCKGASDVMRGDIGVTSVRKQTFNGSHTVARCSHCMFELDYKELEYDLNKDDRGNFTIAGMGFRLRMLQKSHVATRRNDEQFYACLICVNLGQTVEESDATVFFTQQSLFNHLARHPRPLPPIDGLTIIQEPTIPDAFKNNYDLHVKGPQTVSLTAEKAEQIANMPSAVCRGTIKKLYGMRLLNDQTPAFEMAEGARIVGIEFPERYEGEWCMGFHDGAYASFPFDTVRLVMPPAEHIRRHTGAAGGGARATARWKFAPKQHKAAGKGGGTTDWLKFDRGDTITQIAWVARGHWCWSGVNAKGKWGIFPASHVDAASVVEAAEAAEAETDRVSVASSGRTEGGGGGFLARLTAKKREKAPAMPRHW</sequence>
<keyword evidence="3" id="KW-1185">Reference proteome</keyword>
<evidence type="ECO:0000313" key="3">
    <source>
        <dbReference type="Proteomes" id="UP000033483"/>
    </source>
</evidence>
<protein>
    <recommendedName>
        <fullName evidence="4">SH3 domain-containing protein</fullName>
    </recommendedName>
</protein>
<evidence type="ECO:0008006" key="4">
    <source>
        <dbReference type="Google" id="ProtNLM"/>
    </source>
</evidence>
<feature type="compositionally biased region" description="Polar residues" evidence="1">
    <location>
        <begin position="275"/>
        <end position="301"/>
    </location>
</feature>
<feature type="compositionally biased region" description="Pro residues" evidence="1">
    <location>
        <begin position="229"/>
        <end position="245"/>
    </location>
</feature>
<feature type="compositionally biased region" description="Polar residues" evidence="1">
    <location>
        <begin position="385"/>
        <end position="406"/>
    </location>
</feature>
<comment type="caution">
    <text evidence="2">The sequence shown here is derived from an EMBL/GenBank/DDBJ whole genome shotgun (WGS) entry which is preliminary data.</text>
</comment>
<gene>
    <name evidence="2" type="ORF">TD95_002485</name>
</gene>
<dbReference type="Proteomes" id="UP000033483">
    <property type="component" value="Unassembled WGS sequence"/>
</dbReference>
<evidence type="ECO:0000256" key="1">
    <source>
        <dbReference type="SAM" id="MobiDB-lite"/>
    </source>
</evidence>
<evidence type="ECO:0000313" key="2">
    <source>
        <dbReference type="EMBL" id="KKA28925.1"/>
    </source>
</evidence>
<dbReference type="AlphaFoldDB" id="A0A0F4ZFC9"/>
<reference evidence="2 3" key="1">
    <citation type="submission" date="2015-03" db="EMBL/GenBank/DDBJ databases">
        <authorList>
            <person name="Radwan O."/>
            <person name="Al-Naeli F.A."/>
            <person name="Rendon G.A."/>
            <person name="Fields C."/>
        </authorList>
    </citation>
    <scope>NUCLEOTIDE SEQUENCE [LARGE SCALE GENOMIC DNA]</scope>
    <source>
        <strain evidence="2">CR-DP1</strain>
    </source>
</reference>
<name>A0A0F4ZFC9_9PEZI</name>